<gene>
    <name evidence="2" type="ORF">NUU61_008141</name>
</gene>
<sequence>MAYYDDPRYVRRDADRSLTVPGRRQPIDWTAEGPSELSPVRIDRRNPDHSSAGISIQRRSHSPVGRSSARRPARRHRSPSSSTDYSSPERIVRQENVQAIFSPDFDQKDVTLHFTMDIAEDIEGALEELARLKRLGHFKEAQEYVATHLDHHLNLPLVAIEYADLLRQQGAHRQLHDLRNRRHLLPPLKSKFIFGTDMKPPNLYRTHFELIEQSSELALQGLPRKQVLLIKNENILRYLNKRVPSWFISAYVRPNEDVSLDSTEVWNPSTDEQCELGRPC</sequence>
<organism evidence="2 3">
    <name type="scientific">Penicillium alfredii</name>
    <dbReference type="NCBI Taxonomy" id="1506179"/>
    <lineage>
        <taxon>Eukaryota</taxon>
        <taxon>Fungi</taxon>
        <taxon>Dikarya</taxon>
        <taxon>Ascomycota</taxon>
        <taxon>Pezizomycotina</taxon>
        <taxon>Eurotiomycetes</taxon>
        <taxon>Eurotiomycetidae</taxon>
        <taxon>Eurotiales</taxon>
        <taxon>Aspergillaceae</taxon>
        <taxon>Penicillium</taxon>
    </lineage>
</organism>
<reference evidence="2" key="2">
    <citation type="journal article" date="2023" name="IMA Fungus">
        <title>Comparative genomic study of the Penicillium genus elucidates a diverse pangenome and 15 lateral gene transfer events.</title>
        <authorList>
            <person name="Petersen C."/>
            <person name="Sorensen T."/>
            <person name="Nielsen M.R."/>
            <person name="Sondergaard T.E."/>
            <person name="Sorensen J.L."/>
            <person name="Fitzpatrick D.A."/>
            <person name="Frisvad J.C."/>
            <person name="Nielsen K.L."/>
        </authorList>
    </citation>
    <scope>NUCLEOTIDE SEQUENCE</scope>
    <source>
        <strain evidence="2">IBT 34128</strain>
    </source>
</reference>
<reference evidence="2" key="1">
    <citation type="submission" date="2022-11" db="EMBL/GenBank/DDBJ databases">
        <authorList>
            <person name="Petersen C."/>
        </authorList>
    </citation>
    <scope>NUCLEOTIDE SEQUENCE</scope>
    <source>
        <strain evidence="2">IBT 34128</strain>
    </source>
</reference>
<keyword evidence="3" id="KW-1185">Reference proteome</keyword>
<feature type="compositionally biased region" description="Basic residues" evidence="1">
    <location>
        <begin position="68"/>
        <end position="78"/>
    </location>
</feature>
<comment type="caution">
    <text evidence="2">The sequence shown here is derived from an EMBL/GenBank/DDBJ whole genome shotgun (WGS) entry which is preliminary data.</text>
</comment>
<accession>A0A9W9JYP9</accession>
<dbReference type="GeneID" id="81397835"/>
<name>A0A9W9JYP9_9EURO</name>
<proteinExistence type="predicted"/>
<feature type="region of interest" description="Disordered" evidence="1">
    <location>
        <begin position="1"/>
        <end position="89"/>
    </location>
</feature>
<dbReference type="EMBL" id="JAPMSZ010000010">
    <property type="protein sequence ID" value="KAJ5086834.1"/>
    <property type="molecule type" value="Genomic_DNA"/>
</dbReference>
<dbReference type="AlphaFoldDB" id="A0A9W9JYP9"/>
<dbReference type="OrthoDB" id="4838614at2759"/>
<evidence type="ECO:0000313" key="3">
    <source>
        <dbReference type="Proteomes" id="UP001141434"/>
    </source>
</evidence>
<feature type="compositionally biased region" description="Basic and acidic residues" evidence="1">
    <location>
        <begin position="1"/>
        <end position="16"/>
    </location>
</feature>
<evidence type="ECO:0000256" key="1">
    <source>
        <dbReference type="SAM" id="MobiDB-lite"/>
    </source>
</evidence>
<protein>
    <submittedName>
        <fullName evidence="2">Uncharacterized protein</fullName>
    </submittedName>
</protein>
<dbReference type="Proteomes" id="UP001141434">
    <property type="component" value="Unassembled WGS sequence"/>
</dbReference>
<evidence type="ECO:0000313" key="2">
    <source>
        <dbReference type="EMBL" id="KAJ5086834.1"/>
    </source>
</evidence>
<dbReference type="RefSeq" id="XP_056508959.1">
    <property type="nucleotide sequence ID" value="XM_056658666.1"/>
</dbReference>